<evidence type="ECO:0000313" key="6">
    <source>
        <dbReference type="EMBL" id="WTO84383.1"/>
    </source>
</evidence>
<dbReference type="SMART" id="SM00382">
    <property type="entry name" value="AAA"/>
    <property type="match status" value="1"/>
</dbReference>
<keyword evidence="3" id="KW-0547">Nucleotide-binding</keyword>
<name>A0ABZ1IVR3_9ACTN</name>
<accession>A0ABZ1IVR3</accession>
<dbReference type="SUPFAM" id="SSF52540">
    <property type="entry name" value="P-loop containing nucleoside triphosphate hydrolases"/>
    <property type="match status" value="1"/>
</dbReference>
<keyword evidence="2" id="KW-0813">Transport</keyword>
<evidence type="ECO:0000256" key="2">
    <source>
        <dbReference type="ARBA" id="ARBA00022448"/>
    </source>
</evidence>
<dbReference type="PROSITE" id="PS00211">
    <property type="entry name" value="ABC_TRANSPORTER_1"/>
    <property type="match status" value="1"/>
</dbReference>
<dbReference type="PANTHER" id="PTHR43335:SF4">
    <property type="entry name" value="ABC TRANSPORTER, ATP-BINDING PROTEIN"/>
    <property type="match status" value="1"/>
</dbReference>
<keyword evidence="4 6" id="KW-0067">ATP-binding</keyword>
<feature type="domain" description="ABC transporter" evidence="5">
    <location>
        <begin position="4"/>
        <end position="229"/>
    </location>
</feature>
<dbReference type="PROSITE" id="PS50893">
    <property type="entry name" value="ABC_TRANSPORTER_2"/>
    <property type="match status" value="1"/>
</dbReference>
<proteinExistence type="inferred from homology"/>
<dbReference type="EMBL" id="CP108125">
    <property type="protein sequence ID" value="WTO84383.1"/>
    <property type="molecule type" value="Genomic_DNA"/>
</dbReference>
<evidence type="ECO:0000256" key="3">
    <source>
        <dbReference type="ARBA" id="ARBA00022741"/>
    </source>
</evidence>
<dbReference type="RefSeq" id="WP_406258083.1">
    <property type="nucleotide sequence ID" value="NZ_CP108125.1"/>
</dbReference>
<dbReference type="InterPro" id="IPR003439">
    <property type="entry name" value="ABC_transporter-like_ATP-bd"/>
</dbReference>
<evidence type="ECO:0000256" key="4">
    <source>
        <dbReference type="ARBA" id="ARBA00022840"/>
    </source>
</evidence>
<dbReference type="InterPro" id="IPR003593">
    <property type="entry name" value="AAA+_ATPase"/>
</dbReference>
<evidence type="ECO:0000313" key="7">
    <source>
        <dbReference type="Proteomes" id="UP001622690"/>
    </source>
</evidence>
<dbReference type="InterPro" id="IPR017871">
    <property type="entry name" value="ABC_transporter-like_CS"/>
</dbReference>
<dbReference type="InterPro" id="IPR027417">
    <property type="entry name" value="P-loop_NTPase"/>
</dbReference>
<comment type="similarity">
    <text evidence="1">Belongs to the ABC transporter superfamily.</text>
</comment>
<dbReference type="PANTHER" id="PTHR43335">
    <property type="entry name" value="ABC TRANSPORTER, ATP-BINDING PROTEIN"/>
    <property type="match status" value="1"/>
</dbReference>
<keyword evidence="7" id="KW-1185">Reference proteome</keyword>
<dbReference type="Gene3D" id="3.40.50.300">
    <property type="entry name" value="P-loop containing nucleotide triphosphate hydrolases"/>
    <property type="match status" value="1"/>
</dbReference>
<dbReference type="Pfam" id="PF00005">
    <property type="entry name" value="ABC_tran"/>
    <property type="match status" value="1"/>
</dbReference>
<organism evidence="6 7">
    <name type="scientific">Streptomyces nigra</name>
    <dbReference type="NCBI Taxonomy" id="1827580"/>
    <lineage>
        <taxon>Bacteria</taxon>
        <taxon>Bacillati</taxon>
        <taxon>Actinomycetota</taxon>
        <taxon>Actinomycetes</taxon>
        <taxon>Kitasatosporales</taxon>
        <taxon>Streptomycetaceae</taxon>
        <taxon>Streptomyces</taxon>
    </lineage>
</organism>
<gene>
    <name evidence="6" type="ORF">OHU27_18945</name>
</gene>
<sequence length="319" mass="33701">MSTIEIDDLTKAYGKKRVVDGLSFTVRPGSVTGFLGPNGAGKSTTLRMALGLTRPDRGTARIQGRSYHEHAEPLRVVGALLDARWAHPKRSARAHLTWLAHSNRIDTGRVDEVLARVGLTEVAEQRVGGFSLGMSQRLGLAGALLGDPGILILDEPANGLDPEGIAWMRGLLRQLAAEGRSVLVSSHLLAEMAQLADEVVVIGRGRLIKQCSIAELTTVDASAAGEVLVRGPEPGRLRELLTHAGATVTDGVPGPDPSAPPLLVTGLSCEDIGRAVAGAGLVLFELTPRRGTVEDAYLQLTGSSVEYRGSVRPAEERAV</sequence>
<reference evidence="6 7" key="1">
    <citation type="submission" date="2022-10" db="EMBL/GenBank/DDBJ databases">
        <title>The complete genomes of actinobacterial strains from the NBC collection.</title>
        <authorList>
            <person name="Joergensen T.S."/>
            <person name="Alvarez Arevalo M."/>
            <person name="Sterndorff E.B."/>
            <person name="Faurdal D."/>
            <person name="Vuksanovic O."/>
            <person name="Mourched A.-S."/>
            <person name="Charusanti P."/>
            <person name="Shaw S."/>
            <person name="Blin K."/>
            <person name="Weber T."/>
        </authorList>
    </citation>
    <scope>NUCLEOTIDE SEQUENCE [LARGE SCALE GENOMIC DNA]</scope>
    <source>
        <strain evidence="6 7">NBC_00206</strain>
    </source>
</reference>
<evidence type="ECO:0000256" key="1">
    <source>
        <dbReference type="ARBA" id="ARBA00005417"/>
    </source>
</evidence>
<evidence type="ECO:0000259" key="5">
    <source>
        <dbReference type="PROSITE" id="PS50893"/>
    </source>
</evidence>
<dbReference type="Proteomes" id="UP001622690">
    <property type="component" value="Chromosome"/>
</dbReference>
<protein>
    <submittedName>
        <fullName evidence="6">ATP-binding cassette domain-containing protein</fullName>
    </submittedName>
</protein>
<dbReference type="GO" id="GO:0005524">
    <property type="term" value="F:ATP binding"/>
    <property type="evidence" value="ECO:0007669"/>
    <property type="project" value="UniProtKB-KW"/>
</dbReference>